<name>A0A7I8HZC7_AERCA</name>
<dbReference type="EMBL" id="BPNN01000064">
    <property type="protein sequence ID" value="GJA64881.1"/>
    <property type="molecule type" value="Genomic_DNA"/>
</dbReference>
<feature type="compositionally biased region" description="Acidic residues" evidence="1">
    <location>
        <begin position="291"/>
        <end position="303"/>
    </location>
</feature>
<dbReference type="Pfam" id="PF18623">
    <property type="entry name" value="TnsE_C"/>
    <property type="match status" value="1"/>
</dbReference>
<comment type="caution">
    <text evidence="3">The sequence shown here is derived from an EMBL/GenBank/DDBJ whole genome shotgun (WGS) entry which is preliminary data.</text>
</comment>
<evidence type="ECO:0000259" key="2">
    <source>
        <dbReference type="Pfam" id="PF18623"/>
    </source>
</evidence>
<dbReference type="AlphaFoldDB" id="A0A7I8HZC7"/>
<feature type="domain" description="TnsE C-terminal" evidence="2">
    <location>
        <begin position="384"/>
        <end position="522"/>
    </location>
</feature>
<organism evidence="3 4">
    <name type="scientific">Aeromonas caviae</name>
    <name type="common">Aeromonas punctata</name>
    <dbReference type="NCBI Taxonomy" id="648"/>
    <lineage>
        <taxon>Bacteria</taxon>
        <taxon>Pseudomonadati</taxon>
        <taxon>Pseudomonadota</taxon>
        <taxon>Gammaproteobacteria</taxon>
        <taxon>Aeromonadales</taxon>
        <taxon>Aeromonadaceae</taxon>
        <taxon>Aeromonas</taxon>
    </lineage>
</organism>
<proteinExistence type="predicted"/>
<accession>A0A7I8HZC7</accession>
<dbReference type="Proteomes" id="UP000886934">
    <property type="component" value="Unassembled WGS sequence"/>
</dbReference>
<evidence type="ECO:0000313" key="3">
    <source>
        <dbReference type="EMBL" id="GJA64881.1"/>
    </source>
</evidence>
<feature type="region of interest" description="Disordered" evidence="1">
    <location>
        <begin position="277"/>
        <end position="303"/>
    </location>
</feature>
<evidence type="ECO:0000256" key="1">
    <source>
        <dbReference type="SAM" id="MobiDB-lite"/>
    </source>
</evidence>
<evidence type="ECO:0000313" key="4">
    <source>
        <dbReference type="Proteomes" id="UP000886934"/>
    </source>
</evidence>
<reference evidence="3" key="1">
    <citation type="submission" date="2021-07" db="EMBL/GenBank/DDBJ databases">
        <title>Draft genome sequence of carbapenem-resistant Aeromonas spp. in Japan.</title>
        <authorList>
            <person name="Maehana S."/>
            <person name="Suzuki M."/>
            <person name="Kitasato H."/>
        </authorList>
    </citation>
    <scope>NUCLEOTIDE SEQUENCE</scope>
    <source>
        <strain evidence="3">KAM351</strain>
    </source>
</reference>
<gene>
    <name evidence="3" type="ORF">KAM351_34920</name>
</gene>
<sequence>MFRQIPKGARLLAMGNFFKESVPDAQWRLAVFLNQGSDMLPRRFGLEMLCVMGLGREFIAEDKTPYISHGFLKKLVLPPVDTWRESTLGECPRLSRRLARNPEVASQRCFVFEANGLTVWLPKFELARKLFFHAGFLVRSAFEPNGLDMAFSVQKEKEIIHIRTPAKTGAPSQLLKIKGYRDHFSWLLLDPDVRSSFESIWRSLNDEQDTGGTRYARWRFNFIPPSCLSGVTMEVQGPLDQDKRELLVWEIRGLLGLRFDCRDEIHFHHPSLRLSVKGEGGGRMPPAPGTEEIEVDEEEEPDDGRERQLLELPIEGIAFDDHPATRIAYQGQRAAGQGKRVDDDTVSGGEARILGLADDVTGGTVAPGEFQQLDVPKDTGQFPNRFVMLRNIIRQIAEEPGIELLELEVKSLPQVPRCSYHMMDENTPRCYLMARFGLEDGWERYLLEVDTSDNRKRLSTRIVIFRAEANARDCIDRILKDMVKFSLRWPTLMEKVCKSFHSIHHPKENSTDQLQVRVDAWVLRLKEGVKAL</sequence>
<dbReference type="InterPro" id="IPR041419">
    <property type="entry name" value="TnsE_C"/>
</dbReference>
<protein>
    <recommendedName>
        <fullName evidence="2">TnsE C-terminal domain-containing protein</fullName>
    </recommendedName>
</protein>